<organism evidence="1">
    <name type="scientific">viral metagenome</name>
    <dbReference type="NCBI Taxonomy" id="1070528"/>
    <lineage>
        <taxon>unclassified sequences</taxon>
        <taxon>metagenomes</taxon>
        <taxon>organismal metagenomes</taxon>
    </lineage>
</organism>
<evidence type="ECO:0000313" key="1">
    <source>
        <dbReference type="EMBL" id="QJA51144.1"/>
    </source>
</evidence>
<accession>A0A6H1ZU93</accession>
<protein>
    <submittedName>
        <fullName evidence="1">Uncharacterized protein</fullName>
    </submittedName>
</protein>
<proteinExistence type="predicted"/>
<evidence type="ECO:0000313" key="2">
    <source>
        <dbReference type="EMBL" id="QJH98916.1"/>
    </source>
</evidence>
<dbReference type="AlphaFoldDB" id="A0A6H1ZU93"/>
<dbReference type="EMBL" id="MT144758">
    <property type="protein sequence ID" value="QJH98916.1"/>
    <property type="molecule type" value="Genomic_DNA"/>
</dbReference>
<name>A0A6H1ZU93_9ZZZZ</name>
<reference evidence="1" key="1">
    <citation type="submission" date="2020-03" db="EMBL/GenBank/DDBJ databases">
        <title>The deep terrestrial virosphere.</title>
        <authorList>
            <person name="Holmfeldt K."/>
            <person name="Nilsson E."/>
            <person name="Simone D."/>
            <person name="Lopez-Fernandez M."/>
            <person name="Wu X."/>
            <person name="de Brujin I."/>
            <person name="Lundin D."/>
            <person name="Andersson A."/>
            <person name="Bertilsson S."/>
            <person name="Dopson M."/>
        </authorList>
    </citation>
    <scope>NUCLEOTIDE SEQUENCE</scope>
    <source>
        <strain evidence="1">TM448A01998</strain>
        <strain evidence="2">TM448B01424</strain>
    </source>
</reference>
<dbReference type="EMBL" id="MT144240">
    <property type="protein sequence ID" value="QJA51144.1"/>
    <property type="molecule type" value="Genomic_DNA"/>
</dbReference>
<sequence length="58" mass="6756">MVSVEWHSRKIYCILRCTYCQSQWPDTISNRDRYSLRSPCCGVKAVVVEEMMSSTTYG</sequence>
<gene>
    <name evidence="1" type="ORF">TM448A01998_0005</name>
    <name evidence="2" type="ORF">TM448B01424_0012</name>
</gene>